<evidence type="ECO:0000256" key="1">
    <source>
        <dbReference type="SAM" id="MobiDB-lite"/>
    </source>
</evidence>
<dbReference type="RefSeq" id="WP_210059766.1">
    <property type="nucleotide sequence ID" value="NZ_BAAAMH010000035.1"/>
</dbReference>
<proteinExistence type="predicted"/>
<comment type="caution">
    <text evidence="3">The sequence shown here is derived from an EMBL/GenBank/DDBJ whole genome shotgun (WGS) entry which is preliminary data.</text>
</comment>
<dbReference type="EMBL" id="JAGIOB010000001">
    <property type="protein sequence ID" value="MBP2419143.1"/>
    <property type="molecule type" value="Genomic_DNA"/>
</dbReference>
<dbReference type="Proteomes" id="UP000758168">
    <property type="component" value="Unassembled WGS sequence"/>
</dbReference>
<gene>
    <name evidence="3" type="ORF">JOF54_004065</name>
</gene>
<organism evidence="3 4">
    <name type="scientific">Microlunatus capsulatus</name>
    <dbReference type="NCBI Taxonomy" id="99117"/>
    <lineage>
        <taxon>Bacteria</taxon>
        <taxon>Bacillati</taxon>
        <taxon>Actinomycetota</taxon>
        <taxon>Actinomycetes</taxon>
        <taxon>Propionibacteriales</taxon>
        <taxon>Propionibacteriaceae</taxon>
        <taxon>Microlunatus</taxon>
    </lineage>
</organism>
<feature type="region of interest" description="Disordered" evidence="1">
    <location>
        <begin position="27"/>
        <end position="56"/>
    </location>
</feature>
<accession>A0ABS4ZFY1</accession>
<evidence type="ECO:0000256" key="2">
    <source>
        <dbReference type="SAM" id="SignalP"/>
    </source>
</evidence>
<feature type="signal peptide" evidence="2">
    <location>
        <begin position="1"/>
        <end position="28"/>
    </location>
</feature>
<keyword evidence="2" id="KW-0732">Signal</keyword>
<evidence type="ECO:0000313" key="3">
    <source>
        <dbReference type="EMBL" id="MBP2419143.1"/>
    </source>
</evidence>
<evidence type="ECO:0008006" key="5">
    <source>
        <dbReference type="Google" id="ProtNLM"/>
    </source>
</evidence>
<feature type="compositionally biased region" description="Low complexity" evidence="1">
    <location>
        <begin position="27"/>
        <end position="48"/>
    </location>
</feature>
<keyword evidence="4" id="KW-1185">Reference proteome</keyword>
<evidence type="ECO:0000313" key="4">
    <source>
        <dbReference type="Proteomes" id="UP000758168"/>
    </source>
</evidence>
<protein>
    <recommendedName>
        <fullName evidence="5">DUF5666 domain-containing protein</fullName>
    </recommendedName>
</protein>
<feature type="chain" id="PRO_5046467311" description="DUF5666 domain-containing protein" evidence="2">
    <location>
        <begin position="29"/>
        <end position="153"/>
    </location>
</feature>
<sequence>MNKPILLLASAVSALALAGVVGAGVASADPTGTAAPEPAASPSAAAGAKGDQARRHHRGLTARALHGEVTLAGKQHRQVQFQRGRVTTVEDSSVSVRSADGFVATYTIESSTKIRVAQKKATLVDVEVGDRVRVFAAKDGSTLTATRLVDRRR</sequence>
<name>A0ABS4ZFY1_9ACTN</name>
<reference evidence="3 4" key="1">
    <citation type="submission" date="2021-03" db="EMBL/GenBank/DDBJ databases">
        <title>Sequencing the genomes of 1000 actinobacteria strains.</title>
        <authorList>
            <person name="Klenk H.-P."/>
        </authorList>
    </citation>
    <scope>NUCLEOTIDE SEQUENCE [LARGE SCALE GENOMIC DNA]</scope>
    <source>
        <strain evidence="3 4">DSM 12936</strain>
    </source>
</reference>